<reference evidence="1" key="1">
    <citation type="submission" date="2015-12" db="EMBL/GenBank/DDBJ databases">
        <title>Gene expression during late stages of embryo sac development: a critical building block for successful pollen-pistil interactions.</title>
        <authorList>
            <person name="Liu Y."/>
            <person name="Joly V."/>
            <person name="Sabar M."/>
            <person name="Matton D.P."/>
        </authorList>
    </citation>
    <scope>NUCLEOTIDE SEQUENCE</scope>
</reference>
<organism evidence="1">
    <name type="scientific">Solanum chacoense</name>
    <name type="common">Chaco potato</name>
    <dbReference type="NCBI Taxonomy" id="4108"/>
    <lineage>
        <taxon>Eukaryota</taxon>
        <taxon>Viridiplantae</taxon>
        <taxon>Streptophyta</taxon>
        <taxon>Embryophyta</taxon>
        <taxon>Tracheophyta</taxon>
        <taxon>Spermatophyta</taxon>
        <taxon>Magnoliopsida</taxon>
        <taxon>eudicotyledons</taxon>
        <taxon>Gunneridae</taxon>
        <taxon>Pentapetalae</taxon>
        <taxon>asterids</taxon>
        <taxon>lamiids</taxon>
        <taxon>Solanales</taxon>
        <taxon>Solanaceae</taxon>
        <taxon>Solanoideae</taxon>
        <taxon>Solaneae</taxon>
        <taxon>Solanum</taxon>
    </lineage>
</organism>
<dbReference type="EMBL" id="GEDG01023733">
    <property type="protein sequence ID" value="JAP16509.1"/>
    <property type="molecule type" value="Transcribed_RNA"/>
</dbReference>
<sequence length="96" mass="11010">AFSDATLNLHSIYSVLVLLNVRPLESRVDLHISCRSLTPPRVSLINTMSSANNINHIHIPQIMYKCIILTKYHRILRKIVCHNVIRVQVLPLPFLC</sequence>
<proteinExistence type="predicted"/>
<evidence type="ECO:0000313" key="1">
    <source>
        <dbReference type="EMBL" id="JAP16509.1"/>
    </source>
</evidence>
<dbReference type="AlphaFoldDB" id="A0A0V0H8I9"/>
<accession>A0A0V0H8I9</accession>
<name>A0A0V0H8I9_SOLCH</name>
<feature type="non-terminal residue" evidence="1">
    <location>
        <position position="1"/>
    </location>
</feature>
<protein>
    <submittedName>
        <fullName evidence="1">Putative ovule protein</fullName>
    </submittedName>
</protein>